<gene>
    <name evidence="2" type="ORF">ACFPYI_03375</name>
</gene>
<keyword evidence="1" id="KW-1133">Transmembrane helix</keyword>
<dbReference type="RefSeq" id="WP_247419276.1">
    <property type="nucleotide sequence ID" value="NZ_JALLGW010000002.1"/>
</dbReference>
<dbReference type="PANTHER" id="PTHR23530:SF1">
    <property type="entry name" value="PERMEASE, MAJOR FACILITATOR SUPERFAMILY-RELATED"/>
    <property type="match status" value="1"/>
</dbReference>
<dbReference type="InterPro" id="IPR011701">
    <property type="entry name" value="MFS"/>
</dbReference>
<keyword evidence="1" id="KW-0472">Membrane</keyword>
<sequence>MSSLRRLVGRFYAYRALSASGFVMPVLTLYLLAQDVSLAGVGLAGGAFFAGTLLAEIPTGYVGDRVGRRNSLLLGSLVVATAHAGFALSSSLPAFVASWGLWGVGSTFRTGSADAWLYDSLAEADATDAFTRVRGRGFSAYLVTAGVTALAGGVLYEVGHSLPFVAAAVTSLLSGLVVLTLPEPAVTAESDRFTLAEARDALGTIAGSRSLRRFVLVVAVVRAVPETAEVFVQPVATAAGLRPAALGPLYCVLMLVAAVGSAAAERTERLGVARWFAVGPLFLAATFALGAVVPAVALPAFAVSRGVDALTSTLASSELNDRIVSRGRATTLSAASLVYSLAFMTARFLGGSLADRTTPLVALTLFGFGAVAVVAVVGALGDPFRTESAETARAD</sequence>
<organism evidence="2 3">
    <name type="scientific">Halomarina salina</name>
    <dbReference type="NCBI Taxonomy" id="1872699"/>
    <lineage>
        <taxon>Archaea</taxon>
        <taxon>Methanobacteriati</taxon>
        <taxon>Methanobacteriota</taxon>
        <taxon>Stenosarchaea group</taxon>
        <taxon>Halobacteria</taxon>
        <taxon>Halobacteriales</taxon>
        <taxon>Natronomonadaceae</taxon>
        <taxon>Halomarina</taxon>
    </lineage>
</organism>
<name>A0ABD5RIE5_9EURY</name>
<feature type="transmembrane region" description="Helical" evidence="1">
    <location>
        <begin position="38"/>
        <end position="61"/>
    </location>
</feature>
<dbReference type="AlphaFoldDB" id="A0ABD5RIE5"/>
<accession>A0ABD5RIE5</accession>
<protein>
    <submittedName>
        <fullName evidence="2">MFS transporter</fullName>
    </submittedName>
</protein>
<dbReference type="Gene3D" id="1.20.1250.20">
    <property type="entry name" value="MFS general substrate transporter like domains"/>
    <property type="match status" value="1"/>
</dbReference>
<proteinExistence type="predicted"/>
<dbReference type="Pfam" id="PF07690">
    <property type="entry name" value="MFS_1"/>
    <property type="match status" value="1"/>
</dbReference>
<feature type="transmembrane region" description="Helical" evidence="1">
    <location>
        <begin position="276"/>
        <end position="302"/>
    </location>
</feature>
<evidence type="ECO:0000313" key="2">
    <source>
        <dbReference type="EMBL" id="MFC5970361.1"/>
    </source>
</evidence>
<evidence type="ECO:0000313" key="3">
    <source>
        <dbReference type="Proteomes" id="UP001596099"/>
    </source>
</evidence>
<evidence type="ECO:0000256" key="1">
    <source>
        <dbReference type="SAM" id="Phobius"/>
    </source>
</evidence>
<feature type="transmembrane region" description="Helical" evidence="1">
    <location>
        <begin position="329"/>
        <end position="349"/>
    </location>
</feature>
<feature type="transmembrane region" description="Helical" evidence="1">
    <location>
        <begin position="361"/>
        <end position="381"/>
    </location>
</feature>
<dbReference type="InterPro" id="IPR036259">
    <property type="entry name" value="MFS_trans_sf"/>
</dbReference>
<dbReference type="Proteomes" id="UP001596099">
    <property type="component" value="Unassembled WGS sequence"/>
</dbReference>
<feature type="transmembrane region" description="Helical" evidence="1">
    <location>
        <begin position="244"/>
        <end position="264"/>
    </location>
</feature>
<dbReference type="PANTHER" id="PTHR23530">
    <property type="entry name" value="TRANSPORT PROTEIN-RELATED"/>
    <property type="match status" value="1"/>
</dbReference>
<dbReference type="SUPFAM" id="SSF103473">
    <property type="entry name" value="MFS general substrate transporter"/>
    <property type="match status" value="1"/>
</dbReference>
<feature type="transmembrane region" description="Helical" evidence="1">
    <location>
        <begin position="12"/>
        <end position="32"/>
    </location>
</feature>
<dbReference type="EMBL" id="JBHSQH010000001">
    <property type="protein sequence ID" value="MFC5970361.1"/>
    <property type="molecule type" value="Genomic_DNA"/>
</dbReference>
<feature type="transmembrane region" description="Helical" evidence="1">
    <location>
        <begin position="163"/>
        <end position="181"/>
    </location>
</feature>
<feature type="transmembrane region" description="Helical" evidence="1">
    <location>
        <begin position="73"/>
        <end position="102"/>
    </location>
</feature>
<feature type="transmembrane region" description="Helical" evidence="1">
    <location>
        <begin position="138"/>
        <end position="156"/>
    </location>
</feature>
<comment type="caution">
    <text evidence="2">The sequence shown here is derived from an EMBL/GenBank/DDBJ whole genome shotgun (WGS) entry which is preliminary data.</text>
</comment>
<reference evidence="2 3" key="1">
    <citation type="journal article" date="2019" name="Int. J. Syst. Evol. Microbiol.">
        <title>The Global Catalogue of Microorganisms (GCM) 10K type strain sequencing project: providing services to taxonomists for standard genome sequencing and annotation.</title>
        <authorList>
            <consortium name="The Broad Institute Genomics Platform"/>
            <consortium name="The Broad Institute Genome Sequencing Center for Infectious Disease"/>
            <person name="Wu L."/>
            <person name="Ma J."/>
        </authorList>
    </citation>
    <scope>NUCLEOTIDE SEQUENCE [LARGE SCALE GENOMIC DNA]</scope>
    <source>
        <strain evidence="2 3">CGMCC 1.12543</strain>
    </source>
</reference>
<keyword evidence="1" id="KW-0812">Transmembrane</keyword>
<dbReference type="InterPro" id="IPR053160">
    <property type="entry name" value="MFS_DHA3_Transporter"/>
</dbReference>
<keyword evidence="3" id="KW-1185">Reference proteome</keyword>